<evidence type="ECO:0000256" key="1">
    <source>
        <dbReference type="SAM" id="MobiDB-lite"/>
    </source>
</evidence>
<accession>A0A4Q0YSA4</accession>
<name>A0A4Q0YSA4_9GAMM</name>
<proteinExistence type="predicted"/>
<gene>
    <name evidence="3" type="ORF">CS022_14915</name>
    <name evidence="2" type="ORF">CS022_19455</name>
</gene>
<feature type="region of interest" description="Disordered" evidence="1">
    <location>
        <begin position="63"/>
        <end position="92"/>
    </location>
</feature>
<protein>
    <submittedName>
        <fullName evidence="2">Uncharacterized protein</fullName>
    </submittedName>
</protein>
<dbReference type="Proteomes" id="UP000290287">
    <property type="component" value="Unassembled WGS sequence"/>
</dbReference>
<organism evidence="2 4">
    <name type="scientific">Veronia nyctiphanis</name>
    <dbReference type="NCBI Taxonomy" id="1278244"/>
    <lineage>
        <taxon>Bacteria</taxon>
        <taxon>Pseudomonadati</taxon>
        <taxon>Pseudomonadota</taxon>
        <taxon>Gammaproteobacteria</taxon>
        <taxon>Vibrionales</taxon>
        <taxon>Vibrionaceae</taxon>
        <taxon>Veronia</taxon>
    </lineage>
</organism>
<feature type="compositionally biased region" description="Basic and acidic residues" evidence="1">
    <location>
        <begin position="75"/>
        <end position="88"/>
    </location>
</feature>
<evidence type="ECO:0000313" key="2">
    <source>
        <dbReference type="EMBL" id="RXJ71841.1"/>
    </source>
</evidence>
<sequence>MGDRNYMTRSDVDGDWNIKIPWTEPIPPGNHEYSIEITLGDGSTDKRSGIISFSDNTPEINLKESESSRNAAEADITRVEESDGRTSDTTEMDTVYFSTSDTYLDAMREQENSRTDDGF</sequence>
<dbReference type="EMBL" id="PEIB01000018">
    <property type="protein sequence ID" value="RXJ72592.1"/>
    <property type="molecule type" value="Genomic_DNA"/>
</dbReference>
<dbReference type="EMBL" id="PEIB01000031">
    <property type="protein sequence ID" value="RXJ71841.1"/>
    <property type="molecule type" value="Genomic_DNA"/>
</dbReference>
<keyword evidence="4" id="KW-1185">Reference proteome</keyword>
<comment type="caution">
    <text evidence="2">The sequence shown here is derived from an EMBL/GenBank/DDBJ whole genome shotgun (WGS) entry which is preliminary data.</text>
</comment>
<evidence type="ECO:0000313" key="4">
    <source>
        <dbReference type="Proteomes" id="UP000290287"/>
    </source>
</evidence>
<dbReference type="AlphaFoldDB" id="A0A4Q0YSA4"/>
<reference evidence="2 4" key="1">
    <citation type="submission" date="2017-10" db="EMBL/GenBank/DDBJ databases">
        <title>Nyctiphanis sp. nov., isolated from the stomach of the euphausiid Nyctiphanes simplex (Hansen, 1911) in the Gulf of California.</title>
        <authorList>
            <person name="Gomez-Gil B."/>
            <person name="Aguilar-Mendez M."/>
            <person name="Lopez-Cortes A."/>
            <person name="Gomez-Gutierrez J."/>
            <person name="Roque A."/>
            <person name="Lang E."/>
            <person name="Gonzalez-Castillo A."/>
        </authorList>
    </citation>
    <scope>NUCLEOTIDE SEQUENCE [LARGE SCALE GENOMIC DNA]</scope>
    <source>
        <strain evidence="2 4">CAIM 600</strain>
    </source>
</reference>
<evidence type="ECO:0000313" key="3">
    <source>
        <dbReference type="EMBL" id="RXJ72592.1"/>
    </source>
</evidence>